<keyword evidence="2" id="KW-0804">Transcription</keyword>
<dbReference type="InterPro" id="IPR001034">
    <property type="entry name" value="DeoR_HTH"/>
</dbReference>
<dbReference type="EMBL" id="RKQP01000003">
    <property type="protein sequence ID" value="RPE83542.1"/>
    <property type="molecule type" value="Genomic_DNA"/>
</dbReference>
<dbReference type="Pfam" id="PF25583">
    <property type="entry name" value="WCX"/>
    <property type="match status" value="1"/>
</dbReference>
<keyword evidence="1" id="KW-0805">Transcription regulation</keyword>
<dbReference type="Proteomes" id="UP000281691">
    <property type="component" value="Unassembled WGS sequence"/>
</dbReference>
<protein>
    <submittedName>
        <fullName evidence="6">Putative DNA-binding transcriptional regulator YafY</fullName>
    </submittedName>
</protein>
<feature type="domain" description="WYL" evidence="4">
    <location>
        <begin position="125"/>
        <end position="182"/>
    </location>
</feature>
<dbReference type="Pfam" id="PF13280">
    <property type="entry name" value="WYL"/>
    <property type="match status" value="1"/>
</dbReference>
<evidence type="ECO:0000256" key="1">
    <source>
        <dbReference type="ARBA" id="ARBA00023015"/>
    </source>
</evidence>
<accession>A0A3N4VKC5</accession>
<dbReference type="Pfam" id="PF08220">
    <property type="entry name" value="HTH_DeoR"/>
    <property type="match status" value="1"/>
</dbReference>
<dbReference type="InterPro" id="IPR036388">
    <property type="entry name" value="WH-like_DNA-bd_sf"/>
</dbReference>
<dbReference type="GO" id="GO:0003677">
    <property type="term" value="F:DNA binding"/>
    <property type="evidence" value="ECO:0007669"/>
    <property type="project" value="UniProtKB-KW"/>
</dbReference>
<proteinExistence type="predicted"/>
<organism evidence="6 7">
    <name type="scientific">Vespertiliibacter pulmonis</name>
    <dbReference type="NCBI Taxonomy" id="1443036"/>
    <lineage>
        <taxon>Bacteria</taxon>
        <taxon>Pseudomonadati</taxon>
        <taxon>Pseudomonadota</taxon>
        <taxon>Gammaproteobacteria</taxon>
        <taxon>Pasteurellales</taxon>
        <taxon>Pasteurellaceae</taxon>
        <taxon>Vespertiliibacter</taxon>
    </lineage>
</organism>
<dbReference type="InterPro" id="IPR026881">
    <property type="entry name" value="WYL_dom"/>
</dbReference>
<name>A0A3N4VKC5_9PAST</name>
<evidence type="ECO:0000259" key="3">
    <source>
        <dbReference type="Pfam" id="PF08220"/>
    </source>
</evidence>
<dbReference type="PROSITE" id="PS52050">
    <property type="entry name" value="WYL"/>
    <property type="match status" value="1"/>
</dbReference>
<dbReference type="Gene3D" id="1.10.10.10">
    <property type="entry name" value="Winged helix-like DNA-binding domain superfamily/Winged helix DNA-binding domain"/>
    <property type="match status" value="1"/>
</dbReference>
<dbReference type="PANTHER" id="PTHR34580">
    <property type="match status" value="1"/>
</dbReference>
<comment type="caution">
    <text evidence="6">The sequence shown here is derived from an EMBL/GenBank/DDBJ whole genome shotgun (WGS) entry which is preliminary data.</text>
</comment>
<evidence type="ECO:0000259" key="4">
    <source>
        <dbReference type="Pfam" id="PF13280"/>
    </source>
</evidence>
<evidence type="ECO:0000259" key="5">
    <source>
        <dbReference type="Pfam" id="PF25583"/>
    </source>
</evidence>
<dbReference type="OrthoDB" id="6521217at2"/>
<evidence type="ECO:0000313" key="6">
    <source>
        <dbReference type="EMBL" id="RPE83542.1"/>
    </source>
</evidence>
<dbReference type="RefSeq" id="WP_124211396.1">
    <property type="nucleotide sequence ID" value="NZ_CP016615.1"/>
</dbReference>
<feature type="domain" description="HTH deoR-type" evidence="3">
    <location>
        <begin position="13"/>
        <end position="49"/>
    </location>
</feature>
<dbReference type="AlphaFoldDB" id="A0A3N4VKC5"/>
<dbReference type="InterPro" id="IPR051534">
    <property type="entry name" value="CBASS_pafABC_assoc_protein"/>
</dbReference>
<keyword evidence="6" id="KW-0238">DNA-binding</keyword>
<evidence type="ECO:0000313" key="7">
    <source>
        <dbReference type="Proteomes" id="UP000281691"/>
    </source>
</evidence>
<reference evidence="6 7" key="1">
    <citation type="submission" date="2018-11" db="EMBL/GenBank/DDBJ databases">
        <title>Genomic Encyclopedia of Type Strains, Phase IV (KMG-IV): sequencing the most valuable type-strain genomes for metagenomic binning, comparative biology and taxonomic classification.</title>
        <authorList>
            <person name="Goeker M."/>
        </authorList>
    </citation>
    <scope>NUCLEOTIDE SEQUENCE [LARGE SCALE GENOMIC DNA]</scope>
    <source>
        <strain evidence="6 7">DSM 27238</strain>
    </source>
</reference>
<dbReference type="GO" id="GO:0003700">
    <property type="term" value="F:DNA-binding transcription factor activity"/>
    <property type="evidence" value="ECO:0007669"/>
    <property type="project" value="InterPro"/>
</dbReference>
<dbReference type="PANTHER" id="PTHR34580:SF1">
    <property type="entry name" value="PROTEIN PAFC"/>
    <property type="match status" value="1"/>
</dbReference>
<sequence length="297" mass="35092">MSKNKKNEKVAQRLVAILTDLNMGERLNVADLAERFNVTPRTIQKDLNERFSLLKWKECEQGYYSLDLSQLGHLSQKDIERFANFASIQDLLPKIDRKFFQDNLIQSIQIKGFQYEDIKNKQKEFNDLQKAIEQQSKIHFYYQKLNDNTGKNYELEPYSLVNKNGIWYLIGLDNGKEKTFCFTQIKMLIIKNEKFELDPKFLQEIKKSDSISHGNQLNQVVIKVSAKVSAYFLRRNLLPNQEIIEKLDDGSLLLQCRNINEMEIIPLVQYWIPHLHIISPEWLQDDLIEQMKNYINN</sequence>
<keyword evidence="7" id="KW-1185">Reference proteome</keyword>
<feature type="domain" description="WCX" evidence="5">
    <location>
        <begin position="219"/>
        <end position="293"/>
    </location>
</feature>
<gene>
    <name evidence="6" type="ORF">EDC46_1235</name>
</gene>
<dbReference type="InterPro" id="IPR057727">
    <property type="entry name" value="WCX_dom"/>
</dbReference>
<evidence type="ECO:0000256" key="2">
    <source>
        <dbReference type="ARBA" id="ARBA00023163"/>
    </source>
</evidence>